<dbReference type="GO" id="GO:0006629">
    <property type="term" value="P:lipid metabolic process"/>
    <property type="evidence" value="ECO:0007669"/>
    <property type="project" value="InterPro"/>
</dbReference>
<dbReference type="EMBL" id="CP015102">
    <property type="protein sequence ID" value="ASJ06707.1"/>
    <property type="molecule type" value="Genomic_DNA"/>
</dbReference>
<organism evidence="2 3">
    <name type="scientific">Thermococcus pacificus</name>
    <dbReference type="NCBI Taxonomy" id="71998"/>
    <lineage>
        <taxon>Archaea</taxon>
        <taxon>Methanobacteriati</taxon>
        <taxon>Methanobacteriota</taxon>
        <taxon>Thermococci</taxon>
        <taxon>Thermococcales</taxon>
        <taxon>Thermococcaceae</taxon>
        <taxon>Thermococcus</taxon>
    </lineage>
</organism>
<sequence>MRAGTEVNNESTLILGHRGFKGPLENTLPAFRRALLYADGVEFDVRVTGDGKLVAHHDEGFWSDGLFYRINGLSLRELRSIHPLGKLVPRVEDIFRTFRNSFFDADVKEPEAVEPLLKLVERFSVAGRVVFSSENPGIVKALLRECPDCRVGFSIVGYSSLVWIPRLKGLYSLHVPIDAVSYVGYRTFVTLLEALRKRGLRIYLWNYRMNELEWAPRLWRFADALILDNPVWVKKGFYGYGALFGGDTYDELGIR</sequence>
<dbReference type="Proteomes" id="UP000197418">
    <property type="component" value="Chromosome"/>
</dbReference>
<dbReference type="KEGG" id="tpaf:A3L08_04930"/>
<accession>A0A218P7E9</accession>
<dbReference type="GeneID" id="33315590"/>
<dbReference type="SUPFAM" id="SSF51695">
    <property type="entry name" value="PLC-like phosphodiesterases"/>
    <property type="match status" value="1"/>
</dbReference>
<proteinExistence type="predicted"/>
<dbReference type="Gene3D" id="3.20.20.190">
    <property type="entry name" value="Phosphatidylinositol (PI) phosphodiesterase"/>
    <property type="match status" value="1"/>
</dbReference>
<dbReference type="InterPro" id="IPR030395">
    <property type="entry name" value="GP_PDE_dom"/>
</dbReference>
<protein>
    <submittedName>
        <fullName evidence="2">Glycerophosphodiester phosphodiesterase</fullName>
    </submittedName>
</protein>
<keyword evidence="3" id="KW-1185">Reference proteome</keyword>
<dbReference type="PROSITE" id="PS51704">
    <property type="entry name" value="GP_PDE"/>
    <property type="match status" value="1"/>
</dbReference>
<dbReference type="GO" id="GO:0008081">
    <property type="term" value="F:phosphoric diester hydrolase activity"/>
    <property type="evidence" value="ECO:0007669"/>
    <property type="project" value="InterPro"/>
</dbReference>
<dbReference type="RefSeq" id="WP_088853962.1">
    <property type="nucleotide sequence ID" value="NZ_CP015102.1"/>
</dbReference>
<dbReference type="AlphaFoldDB" id="A0A218P7E9"/>
<dbReference type="PANTHER" id="PTHR46211">
    <property type="entry name" value="GLYCEROPHOSPHORYL DIESTER PHOSPHODIESTERASE"/>
    <property type="match status" value="1"/>
</dbReference>
<dbReference type="CDD" id="cd08568">
    <property type="entry name" value="GDPD_TmGDE_like"/>
    <property type="match status" value="1"/>
</dbReference>
<name>A0A218P7E9_9EURY</name>
<evidence type="ECO:0000313" key="2">
    <source>
        <dbReference type="EMBL" id="ASJ06707.1"/>
    </source>
</evidence>
<dbReference type="PANTHER" id="PTHR46211:SF14">
    <property type="entry name" value="GLYCEROPHOSPHODIESTER PHOSPHODIESTERASE"/>
    <property type="match status" value="1"/>
</dbReference>
<dbReference type="InterPro" id="IPR017946">
    <property type="entry name" value="PLC-like_Pdiesterase_TIM-brl"/>
</dbReference>
<reference evidence="2 3" key="1">
    <citation type="submission" date="2016-04" db="EMBL/GenBank/DDBJ databases">
        <title>Complete genome sequence of Thermococcus pacificus type strain P4.</title>
        <authorList>
            <person name="Oger P.M."/>
        </authorList>
    </citation>
    <scope>NUCLEOTIDE SEQUENCE [LARGE SCALE GENOMIC DNA]</scope>
    <source>
        <strain evidence="2 3">P-4</strain>
    </source>
</reference>
<evidence type="ECO:0000259" key="1">
    <source>
        <dbReference type="PROSITE" id="PS51704"/>
    </source>
</evidence>
<feature type="domain" description="GP-PDE" evidence="1">
    <location>
        <begin position="12"/>
        <end position="237"/>
    </location>
</feature>
<evidence type="ECO:0000313" key="3">
    <source>
        <dbReference type="Proteomes" id="UP000197418"/>
    </source>
</evidence>
<dbReference type="OrthoDB" id="19020at2157"/>
<dbReference type="Pfam" id="PF03009">
    <property type="entry name" value="GDPD"/>
    <property type="match status" value="1"/>
</dbReference>
<gene>
    <name evidence="2" type="ORF">A3L08_04930</name>
</gene>